<evidence type="ECO:0000313" key="2">
    <source>
        <dbReference type="EMBL" id="EGC46476.1"/>
    </source>
</evidence>
<feature type="region of interest" description="Disordered" evidence="1">
    <location>
        <begin position="1"/>
        <end position="83"/>
    </location>
</feature>
<evidence type="ECO:0000256" key="1">
    <source>
        <dbReference type="SAM" id="MobiDB-lite"/>
    </source>
</evidence>
<dbReference type="EMBL" id="DS990639">
    <property type="protein sequence ID" value="EGC46476.1"/>
    <property type="molecule type" value="Genomic_DNA"/>
</dbReference>
<name>F0UIX9_AJEC8</name>
<dbReference type="AlphaFoldDB" id="F0UIX9"/>
<proteinExistence type="predicted"/>
<organism evidence="3">
    <name type="scientific">Ajellomyces capsulatus (strain H88)</name>
    <name type="common">Darling's disease fungus</name>
    <name type="synonym">Histoplasma capsulatum</name>
    <dbReference type="NCBI Taxonomy" id="544711"/>
    <lineage>
        <taxon>Eukaryota</taxon>
        <taxon>Fungi</taxon>
        <taxon>Dikarya</taxon>
        <taxon>Ascomycota</taxon>
        <taxon>Pezizomycotina</taxon>
        <taxon>Eurotiomycetes</taxon>
        <taxon>Eurotiomycetidae</taxon>
        <taxon>Onygenales</taxon>
        <taxon>Ajellomycetaceae</taxon>
        <taxon>Histoplasma</taxon>
    </lineage>
</organism>
<feature type="compositionally biased region" description="Basic and acidic residues" evidence="1">
    <location>
        <begin position="15"/>
        <end position="32"/>
    </location>
</feature>
<dbReference type="VEuPathDB" id="FungiDB:I7I53_05503"/>
<dbReference type="Proteomes" id="UP000008142">
    <property type="component" value="Unassembled WGS sequence"/>
</dbReference>
<feature type="compositionally biased region" description="Polar residues" evidence="1">
    <location>
        <begin position="60"/>
        <end position="73"/>
    </location>
</feature>
<evidence type="ECO:0000313" key="3">
    <source>
        <dbReference type="Proteomes" id="UP000008142"/>
    </source>
</evidence>
<protein>
    <submittedName>
        <fullName evidence="2">Predicted protein</fullName>
    </submittedName>
</protein>
<gene>
    <name evidence="2" type="ORF">HCEG_05691</name>
</gene>
<accession>F0UIX9</accession>
<sequence length="150" mass="16967">MTKRPTKRCSTGEGRGNHIRGDNKREACKKQSVEGLRITPPSAAQRQQRAKQRRQDMRLNKSSKTSRRLSTANRIKPQAAIPQHRPEALTLAASAATCFKSRRACSIYSVAPLNLRISEISTINGRKPRRRQVNHIVVTGKNEVIKKNRF</sequence>
<dbReference type="HOGENOM" id="CLU_1739977_0_0_1"/>
<reference evidence="3" key="1">
    <citation type="submission" date="2008-07" db="EMBL/GenBank/DDBJ databases">
        <title>Annotation of Ajellomyces capsulatus strain H88.</title>
        <authorList>
            <person name="Champion M."/>
            <person name="Cuomo C."/>
            <person name="Ma L.-J."/>
            <person name="Henn M.R."/>
            <person name="Sil A."/>
            <person name="Goldman B."/>
            <person name="Young S.K."/>
            <person name="Kodira C.D."/>
            <person name="Zeng Q."/>
            <person name="Koehrsen M."/>
            <person name="Alvarado L."/>
            <person name="Berlin A."/>
            <person name="Borenstein D."/>
            <person name="Chen Z."/>
            <person name="Engels R."/>
            <person name="Freedman E."/>
            <person name="Gellesch M."/>
            <person name="Goldberg J."/>
            <person name="Griggs A."/>
            <person name="Gujja S."/>
            <person name="Heiman D."/>
            <person name="Hepburn T."/>
            <person name="Howarth C."/>
            <person name="Jen D."/>
            <person name="Larson L."/>
            <person name="Lewis B."/>
            <person name="Mehta T."/>
            <person name="Park D."/>
            <person name="Pearson M."/>
            <person name="Roberts A."/>
            <person name="Saif S."/>
            <person name="Shea T."/>
            <person name="Shenoy N."/>
            <person name="Sisk P."/>
            <person name="Stolte C."/>
            <person name="Sykes S."/>
            <person name="Walk T."/>
            <person name="White J."/>
            <person name="Yandava C."/>
            <person name="Klein B."/>
            <person name="McEwen J.G."/>
            <person name="Puccia R."/>
            <person name="Goldman G.H."/>
            <person name="Felipe M.S."/>
            <person name="Nino-Vega G."/>
            <person name="San-Blas G."/>
            <person name="Taylor J."/>
            <person name="Mendoza L."/>
            <person name="Galagan J."/>
            <person name="Nusbaum C."/>
            <person name="Birren B."/>
        </authorList>
    </citation>
    <scope>NUCLEOTIDE SEQUENCE [LARGE SCALE GENOMIC DNA]</scope>
    <source>
        <strain evidence="3">H88</strain>
    </source>
</reference>